<dbReference type="Proteomes" id="UP000299102">
    <property type="component" value="Unassembled WGS sequence"/>
</dbReference>
<gene>
    <name evidence="1" type="ORF">EVAR_66860_1</name>
</gene>
<reference evidence="1 2" key="1">
    <citation type="journal article" date="2019" name="Commun. Biol.">
        <title>The bagworm genome reveals a unique fibroin gene that provides high tensile strength.</title>
        <authorList>
            <person name="Kono N."/>
            <person name="Nakamura H."/>
            <person name="Ohtoshi R."/>
            <person name="Tomita M."/>
            <person name="Numata K."/>
            <person name="Arakawa K."/>
        </authorList>
    </citation>
    <scope>NUCLEOTIDE SEQUENCE [LARGE SCALE GENOMIC DNA]</scope>
</reference>
<evidence type="ECO:0000313" key="2">
    <source>
        <dbReference type="Proteomes" id="UP000299102"/>
    </source>
</evidence>
<protein>
    <submittedName>
        <fullName evidence="1">Uncharacterized protein</fullName>
    </submittedName>
</protein>
<organism evidence="1 2">
    <name type="scientific">Eumeta variegata</name>
    <name type="common">Bagworm moth</name>
    <name type="synonym">Eumeta japonica</name>
    <dbReference type="NCBI Taxonomy" id="151549"/>
    <lineage>
        <taxon>Eukaryota</taxon>
        <taxon>Metazoa</taxon>
        <taxon>Ecdysozoa</taxon>
        <taxon>Arthropoda</taxon>
        <taxon>Hexapoda</taxon>
        <taxon>Insecta</taxon>
        <taxon>Pterygota</taxon>
        <taxon>Neoptera</taxon>
        <taxon>Endopterygota</taxon>
        <taxon>Lepidoptera</taxon>
        <taxon>Glossata</taxon>
        <taxon>Ditrysia</taxon>
        <taxon>Tineoidea</taxon>
        <taxon>Psychidae</taxon>
        <taxon>Oiketicinae</taxon>
        <taxon>Eumeta</taxon>
    </lineage>
</organism>
<dbReference type="EMBL" id="BGZK01001928">
    <property type="protein sequence ID" value="GBP88388.1"/>
    <property type="molecule type" value="Genomic_DNA"/>
</dbReference>
<keyword evidence="2" id="KW-1185">Reference proteome</keyword>
<dbReference type="AlphaFoldDB" id="A0A4C1ZKT7"/>
<sequence length="90" mass="10243">MSRSFIRPESPAGIVTINDMGSELKVRLPPKSNKFAPASSKLELVPVTKLKLPTEQRKESRGQTVRFKIENRTKILIDRTTKIRIRIVTV</sequence>
<accession>A0A4C1ZKT7</accession>
<comment type="caution">
    <text evidence="1">The sequence shown here is derived from an EMBL/GenBank/DDBJ whole genome shotgun (WGS) entry which is preliminary data.</text>
</comment>
<name>A0A4C1ZKT7_EUMVA</name>
<proteinExistence type="predicted"/>
<evidence type="ECO:0000313" key="1">
    <source>
        <dbReference type="EMBL" id="GBP88388.1"/>
    </source>
</evidence>